<dbReference type="GO" id="GO:0005634">
    <property type="term" value="C:nucleus"/>
    <property type="evidence" value="ECO:0007669"/>
    <property type="project" value="UniProtKB-SubCell"/>
</dbReference>
<dbReference type="GO" id="GO:0000981">
    <property type="term" value="F:DNA-binding transcription factor activity, RNA polymerase II-specific"/>
    <property type="evidence" value="ECO:0007669"/>
    <property type="project" value="InterPro"/>
</dbReference>
<dbReference type="SUPFAM" id="SSF55455">
    <property type="entry name" value="SRF-like"/>
    <property type="match status" value="1"/>
</dbReference>
<feature type="domain" description="MADS-box" evidence="6">
    <location>
        <begin position="4"/>
        <end position="51"/>
    </location>
</feature>
<evidence type="ECO:0000259" key="6">
    <source>
        <dbReference type="PROSITE" id="PS50066"/>
    </source>
</evidence>
<dbReference type="EMBL" id="JAUUTY010000001">
    <property type="protein sequence ID" value="KAK1692702.1"/>
    <property type="molecule type" value="Genomic_DNA"/>
</dbReference>
<dbReference type="Pfam" id="PF00319">
    <property type="entry name" value="SRF-TF"/>
    <property type="match status" value="1"/>
</dbReference>
<dbReference type="GO" id="GO:0046983">
    <property type="term" value="F:protein dimerization activity"/>
    <property type="evidence" value="ECO:0007669"/>
    <property type="project" value="InterPro"/>
</dbReference>
<organism evidence="7 8">
    <name type="scientific">Lolium multiflorum</name>
    <name type="common">Italian ryegrass</name>
    <name type="synonym">Lolium perenne subsp. multiflorum</name>
    <dbReference type="NCBI Taxonomy" id="4521"/>
    <lineage>
        <taxon>Eukaryota</taxon>
        <taxon>Viridiplantae</taxon>
        <taxon>Streptophyta</taxon>
        <taxon>Embryophyta</taxon>
        <taxon>Tracheophyta</taxon>
        <taxon>Spermatophyta</taxon>
        <taxon>Magnoliopsida</taxon>
        <taxon>Liliopsida</taxon>
        <taxon>Poales</taxon>
        <taxon>Poaceae</taxon>
        <taxon>BOP clade</taxon>
        <taxon>Pooideae</taxon>
        <taxon>Poodae</taxon>
        <taxon>Poeae</taxon>
        <taxon>Poeae Chloroplast Group 2 (Poeae type)</taxon>
        <taxon>Loliodinae</taxon>
        <taxon>Loliinae</taxon>
        <taxon>Lolium</taxon>
    </lineage>
</organism>
<comment type="subcellular location">
    <subcellularLocation>
        <location evidence="1">Nucleus</location>
    </subcellularLocation>
</comment>
<keyword evidence="8" id="KW-1185">Reference proteome</keyword>
<dbReference type="InterPro" id="IPR002100">
    <property type="entry name" value="TF_MADSbox"/>
</dbReference>
<evidence type="ECO:0000256" key="3">
    <source>
        <dbReference type="ARBA" id="ARBA00023125"/>
    </source>
</evidence>
<dbReference type="Gene3D" id="3.40.1810.10">
    <property type="entry name" value="Transcription factor, MADS-box"/>
    <property type="match status" value="1"/>
</dbReference>
<keyword evidence="4" id="KW-0804">Transcription</keyword>
<comment type="caution">
    <text evidence="7">The sequence shown here is derived from an EMBL/GenBank/DDBJ whole genome shotgun (WGS) entry which is preliminary data.</text>
</comment>
<evidence type="ECO:0000313" key="8">
    <source>
        <dbReference type="Proteomes" id="UP001231189"/>
    </source>
</evidence>
<reference evidence="7" key="1">
    <citation type="submission" date="2023-07" db="EMBL/GenBank/DDBJ databases">
        <title>A chromosome-level genome assembly of Lolium multiflorum.</title>
        <authorList>
            <person name="Chen Y."/>
            <person name="Copetti D."/>
            <person name="Kolliker R."/>
            <person name="Studer B."/>
        </authorList>
    </citation>
    <scope>NUCLEOTIDE SEQUENCE</scope>
    <source>
        <strain evidence="7">02402/16</strain>
        <tissue evidence="7">Leaf</tissue>
    </source>
</reference>
<dbReference type="SMART" id="SM00432">
    <property type="entry name" value="MADS"/>
    <property type="match status" value="1"/>
</dbReference>
<dbReference type="CDD" id="cd00266">
    <property type="entry name" value="MADS_SRF_like"/>
    <property type="match status" value="1"/>
</dbReference>
<dbReference type="Proteomes" id="UP001231189">
    <property type="component" value="Unassembled WGS sequence"/>
</dbReference>
<protein>
    <recommendedName>
        <fullName evidence="6">MADS-box domain-containing protein</fullName>
    </recommendedName>
</protein>
<keyword evidence="2" id="KW-0805">Transcription regulation</keyword>
<evidence type="ECO:0000313" key="7">
    <source>
        <dbReference type="EMBL" id="KAK1692702.1"/>
    </source>
</evidence>
<name>A0AAD8X3B8_LOLMU</name>
<evidence type="ECO:0000256" key="4">
    <source>
        <dbReference type="ARBA" id="ARBA00023163"/>
    </source>
</evidence>
<keyword evidence="3" id="KW-0238">DNA-binding</keyword>
<dbReference type="AlphaFoldDB" id="A0AAD8X3B8"/>
<dbReference type="PROSITE" id="PS50066">
    <property type="entry name" value="MADS_BOX_2"/>
    <property type="match status" value="1"/>
</dbReference>
<proteinExistence type="predicted"/>
<keyword evidence="5" id="KW-0539">Nucleus</keyword>
<accession>A0AAD8X3B8</accession>
<dbReference type="GO" id="GO:0045944">
    <property type="term" value="P:positive regulation of transcription by RNA polymerase II"/>
    <property type="evidence" value="ECO:0007669"/>
    <property type="project" value="InterPro"/>
</dbReference>
<evidence type="ECO:0000256" key="1">
    <source>
        <dbReference type="ARBA" id="ARBA00004123"/>
    </source>
</evidence>
<evidence type="ECO:0000256" key="5">
    <source>
        <dbReference type="ARBA" id="ARBA00023242"/>
    </source>
</evidence>
<sequence length="328" mass="36136">MARIRGGKLKLQWIADRAKRNSSMKKRLPNLVKKAEELAVLCDIPVCLLVYLPGEEQPVVWPSQEAAADVVNRYKSVAESRRRKRKLDGEDMVRKMVDKAKAELYNVHRERCEKEINLLLVDFIAGRRGSFADLPPNISAACKWQVERKLQAVTARLQEIRGARGGAILPLPPLPAQLQLVPFQPAPVEATPLMMAPSSPPYLPTPLLQNHVQDSVVPPSEDVLIVEPLAMVPPRCQIPPAQAVVPAAPLREEDVSMMLNPSAYDASAAPMTLHGEPRHGSFLFEVLDACDVARDGSGLPTTEELHAVFLKAGIFTPPQPNPSFDDPM</sequence>
<dbReference type="InterPro" id="IPR036879">
    <property type="entry name" value="TF_MADSbox_sf"/>
</dbReference>
<gene>
    <name evidence="7" type="ORF">QYE76_009399</name>
</gene>
<dbReference type="InterPro" id="IPR033897">
    <property type="entry name" value="SRF-like_MADS-box"/>
</dbReference>
<evidence type="ECO:0000256" key="2">
    <source>
        <dbReference type="ARBA" id="ARBA00023015"/>
    </source>
</evidence>
<dbReference type="GO" id="GO:0000987">
    <property type="term" value="F:cis-regulatory region sequence-specific DNA binding"/>
    <property type="evidence" value="ECO:0007669"/>
    <property type="project" value="InterPro"/>
</dbReference>